<protein>
    <submittedName>
        <fullName evidence="3">Uncharacterized protein</fullName>
    </submittedName>
</protein>
<reference evidence="3 4" key="1">
    <citation type="submission" date="2024-06" db="EMBL/GenBank/DDBJ databases">
        <authorList>
            <person name="Campbell A.G."/>
        </authorList>
    </citation>
    <scope>NUCLEOTIDE SEQUENCE [LARGE SCALE GENOMIC DNA]</scope>
    <source>
        <strain evidence="3 4">EM12</strain>
    </source>
</reference>
<dbReference type="RefSeq" id="WP_350394816.1">
    <property type="nucleotide sequence ID" value="NZ_JBELQE010000069.1"/>
</dbReference>
<comment type="caution">
    <text evidence="3">The sequence shown here is derived from an EMBL/GenBank/DDBJ whole genome shotgun (WGS) entry which is preliminary data.</text>
</comment>
<gene>
    <name evidence="3" type="ORF">ABS772_12020</name>
</gene>
<keyword evidence="2" id="KW-0732">Signal</keyword>
<feature type="region of interest" description="Disordered" evidence="1">
    <location>
        <begin position="26"/>
        <end position="94"/>
    </location>
</feature>
<feature type="signal peptide" evidence="2">
    <location>
        <begin position="1"/>
        <end position="20"/>
    </location>
</feature>
<evidence type="ECO:0000256" key="1">
    <source>
        <dbReference type="SAM" id="MobiDB-lite"/>
    </source>
</evidence>
<sequence>MRRPILVLALLVLPVFPALAQGFPGATVGIPLGKPDPFGAMTGRPAEPMAAPSADPSAEREAIRPVRRLRSPSRRHLKSHHRAGPKRRPPLARR</sequence>
<feature type="compositionally biased region" description="Basic residues" evidence="1">
    <location>
        <begin position="65"/>
        <end position="94"/>
    </location>
</feature>
<dbReference type="EMBL" id="JBELQE010000069">
    <property type="protein sequence ID" value="MER2250639.1"/>
    <property type="molecule type" value="Genomic_DNA"/>
</dbReference>
<evidence type="ECO:0000256" key="2">
    <source>
        <dbReference type="SAM" id="SignalP"/>
    </source>
</evidence>
<evidence type="ECO:0000313" key="3">
    <source>
        <dbReference type="EMBL" id="MER2250639.1"/>
    </source>
</evidence>
<accession>A0ABV1QMK6</accession>
<proteinExistence type="predicted"/>
<organism evidence="3 4">
    <name type="scientific">Methylorubrum podarium</name>
    <dbReference type="NCBI Taxonomy" id="200476"/>
    <lineage>
        <taxon>Bacteria</taxon>
        <taxon>Pseudomonadati</taxon>
        <taxon>Pseudomonadota</taxon>
        <taxon>Alphaproteobacteria</taxon>
        <taxon>Hyphomicrobiales</taxon>
        <taxon>Methylobacteriaceae</taxon>
        <taxon>Methylorubrum</taxon>
    </lineage>
</organism>
<evidence type="ECO:0000313" key="4">
    <source>
        <dbReference type="Proteomes" id="UP001480955"/>
    </source>
</evidence>
<dbReference type="Proteomes" id="UP001480955">
    <property type="component" value="Unassembled WGS sequence"/>
</dbReference>
<keyword evidence="4" id="KW-1185">Reference proteome</keyword>
<feature type="chain" id="PRO_5046514142" evidence="2">
    <location>
        <begin position="21"/>
        <end position="94"/>
    </location>
</feature>
<name>A0ABV1QMK6_9HYPH</name>